<dbReference type="AlphaFoldDB" id="A0AAV1I0H2"/>
<evidence type="ECO:0000313" key="1">
    <source>
        <dbReference type="EMBL" id="CAK0773544.1"/>
    </source>
</evidence>
<organism evidence="1 2">
    <name type="scientific">Coccomyxa viridis</name>
    <dbReference type="NCBI Taxonomy" id="1274662"/>
    <lineage>
        <taxon>Eukaryota</taxon>
        <taxon>Viridiplantae</taxon>
        <taxon>Chlorophyta</taxon>
        <taxon>core chlorophytes</taxon>
        <taxon>Trebouxiophyceae</taxon>
        <taxon>Trebouxiophyceae incertae sedis</taxon>
        <taxon>Coccomyxaceae</taxon>
        <taxon>Coccomyxa</taxon>
    </lineage>
</organism>
<dbReference type="Proteomes" id="UP001314263">
    <property type="component" value="Unassembled WGS sequence"/>
</dbReference>
<protein>
    <submittedName>
        <fullName evidence="1">Uncharacterized protein</fullName>
    </submittedName>
</protein>
<evidence type="ECO:0000313" key="2">
    <source>
        <dbReference type="Proteomes" id="UP001314263"/>
    </source>
</evidence>
<accession>A0AAV1I0H2</accession>
<sequence>MAACTTAEQPLTAPQAAGHHTAVDSILLCSVAAGSPDALCSLPGDVQEPPIIHWTAMHPVPLPQ</sequence>
<comment type="caution">
    <text evidence="1">The sequence shown here is derived from an EMBL/GenBank/DDBJ whole genome shotgun (WGS) entry which is preliminary data.</text>
</comment>
<dbReference type="EMBL" id="CAUYUE010000005">
    <property type="protein sequence ID" value="CAK0773544.1"/>
    <property type="molecule type" value="Genomic_DNA"/>
</dbReference>
<keyword evidence="2" id="KW-1185">Reference proteome</keyword>
<reference evidence="1 2" key="1">
    <citation type="submission" date="2023-10" db="EMBL/GenBank/DDBJ databases">
        <authorList>
            <person name="Maclean D."/>
            <person name="Macfadyen A."/>
        </authorList>
    </citation>
    <scope>NUCLEOTIDE SEQUENCE [LARGE SCALE GENOMIC DNA]</scope>
</reference>
<gene>
    <name evidence="1" type="ORF">CVIRNUC_004076</name>
</gene>
<name>A0AAV1I0H2_9CHLO</name>
<proteinExistence type="predicted"/>